<proteinExistence type="predicted"/>
<evidence type="ECO:0000313" key="2">
    <source>
        <dbReference type="Proteomes" id="UP000789920"/>
    </source>
</evidence>
<feature type="non-terminal residue" evidence="1">
    <location>
        <position position="1"/>
    </location>
</feature>
<dbReference type="EMBL" id="CAJVQC010176038">
    <property type="protein sequence ID" value="CAG8851411.1"/>
    <property type="molecule type" value="Genomic_DNA"/>
</dbReference>
<gene>
    <name evidence="1" type="ORF">RPERSI_LOCUS36550</name>
</gene>
<name>A0ACA9SX68_9GLOM</name>
<accession>A0ACA9SX68</accession>
<organism evidence="1 2">
    <name type="scientific">Racocetra persica</name>
    <dbReference type="NCBI Taxonomy" id="160502"/>
    <lineage>
        <taxon>Eukaryota</taxon>
        <taxon>Fungi</taxon>
        <taxon>Fungi incertae sedis</taxon>
        <taxon>Mucoromycota</taxon>
        <taxon>Glomeromycotina</taxon>
        <taxon>Glomeromycetes</taxon>
        <taxon>Diversisporales</taxon>
        <taxon>Gigasporaceae</taxon>
        <taxon>Racocetra</taxon>
    </lineage>
</organism>
<keyword evidence="2" id="KW-1185">Reference proteome</keyword>
<protein>
    <submittedName>
        <fullName evidence="1">12950_t:CDS:1</fullName>
    </submittedName>
</protein>
<reference evidence="1" key="1">
    <citation type="submission" date="2021-06" db="EMBL/GenBank/DDBJ databases">
        <authorList>
            <person name="Kallberg Y."/>
            <person name="Tangrot J."/>
            <person name="Rosling A."/>
        </authorList>
    </citation>
    <scope>NUCLEOTIDE SEQUENCE</scope>
    <source>
        <strain evidence="1">MA461A</strain>
    </source>
</reference>
<sequence length="88" mass="10131">HPGGSQKFVINNKSEFPLLWEVLNGKMKILKQSEKVTKHHDLLSPDKLKTIFNHKTLSINIAKGLQYQVFIWCCLLFALRGGEHSQMK</sequence>
<comment type="caution">
    <text evidence="1">The sequence shown here is derived from an EMBL/GenBank/DDBJ whole genome shotgun (WGS) entry which is preliminary data.</text>
</comment>
<feature type="non-terminal residue" evidence="1">
    <location>
        <position position="88"/>
    </location>
</feature>
<evidence type="ECO:0000313" key="1">
    <source>
        <dbReference type="EMBL" id="CAG8851411.1"/>
    </source>
</evidence>
<dbReference type="Proteomes" id="UP000789920">
    <property type="component" value="Unassembled WGS sequence"/>
</dbReference>